<dbReference type="InterPro" id="IPR046346">
    <property type="entry name" value="Aminoacid_DH-like_N_sf"/>
</dbReference>
<gene>
    <name evidence="7 9" type="primary">aroE</name>
    <name evidence="9" type="ORF">ABG79_01349</name>
</gene>
<dbReference type="STRING" id="908809.ABG79_01349"/>
<dbReference type="InterPro" id="IPR022893">
    <property type="entry name" value="Shikimate_DH_fam"/>
</dbReference>
<feature type="binding site" evidence="7">
    <location>
        <position position="238"/>
    </location>
    <ligand>
        <name>shikimate</name>
        <dbReference type="ChEBI" id="CHEBI:36208"/>
    </ligand>
</feature>
<keyword evidence="5 7" id="KW-0560">Oxidoreductase</keyword>
<dbReference type="CDD" id="cd01065">
    <property type="entry name" value="NAD_bind_Shikimate_DH"/>
    <property type="match status" value="1"/>
</dbReference>
<dbReference type="OrthoDB" id="9792692at2"/>
<dbReference type="Proteomes" id="UP000052015">
    <property type="component" value="Unassembled WGS sequence"/>
</dbReference>
<evidence type="ECO:0000313" key="10">
    <source>
        <dbReference type="Proteomes" id="UP000052015"/>
    </source>
</evidence>
<dbReference type="GO" id="GO:0008652">
    <property type="term" value="P:amino acid biosynthetic process"/>
    <property type="evidence" value="ECO:0007669"/>
    <property type="project" value="UniProtKB-KW"/>
</dbReference>
<name>A0A0R3JUW9_CALMK</name>
<dbReference type="Pfam" id="PF08501">
    <property type="entry name" value="Shikimate_dh_N"/>
    <property type="match status" value="1"/>
</dbReference>
<dbReference type="AlphaFoldDB" id="A0A0R3JUW9"/>
<feature type="binding site" evidence="7">
    <location>
        <position position="208"/>
    </location>
    <ligand>
        <name>NADP(+)</name>
        <dbReference type="ChEBI" id="CHEBI:58349"/>
    </ligand>
</feature>
<dbReference type="PATRIC" id="fig|908809.3.peg.1358"/>
<comment type="similarity">
    <text evidence="7">Belongs to the shikimate dehydrogenase family.</text>
</comment>
<dbReference type="RefSeq" id="WP_057978416.1">
    <property type="nucleotide sequence ID" value="NZ_LKHP01000006.1"/>
</dbReference>
<dbReference type="EMBL" id="LKHP01000006">
    <property type="protein sequence ID" value="KRQ86858.1"/>
    <property type="molecule type" value="Genomic_DNA"/>
</dbReference>
<comment type="function">
    <text evidence="7">Involved in the biosynthesis of the chorismate, which leads to the biosynthesis of aromatic amino acids. Catalyzes the reversible NADPH linked reduction of 3-dehydroshikimate (DHSA) to yield shikimate (SA).</text>
</comment>
<feature type="binding site" evidence="7">
    <location>
        <position position="62"/>
    </location>
    <ligand>
        <name>shikimate</name>
        <dbReference type="ChEBI" id="CHEBI:36208"/>
    </ligand>
</feature>
<feature type="binding site" evidence="7">
    <location>
        <position position="102"/>
    </location>
    <ligand>
        <name>shikimate</name>
        <dbReference type="ChEBI" id="CHEBI:36208"/>
    </ligand>
</feature>
<dbReference type="GO" id="GO:0019632">
    <property type="term" value="P:shikimate metabolic process"/>
    <property type="evidence" value="ECO:0007669"/>
    <property type="project" value="InterPro"/>
</dbReference>
<feature type="binding site" evidence="7">
    <location>
        <position position="87"/>
    </location>
    <ligand>
        <name>shikimate</name>
        <dbReference type="ChEBI" id="CHEBI:36208"/>
    </ligand>
</feature>
<reference evidence="9 10" key="1">
    <citation type="submission" date="2015-09" db="EMBL/GenBank/DDBJ databases">
        <title>Draft genome sequence of a Caloramator mitchellensis, a moderate thermophile from the Great Artesian Basin of Australia.</title>
        <authorList>
            <person name="Patel B.K."/>
        </authorList>
    </citation>
    <scope>NUCLEOTIDE SEQUENCE [LARGE SCALE GENOMIC DNA]</scope>
    <source>
        <strain evidence="9 10">VF08</strain>
    </source>
</reference>
<dbReference type="GO" id="GO:0004764">
    <property type="term" value="F:shikimate 3-dehydrogenase (NADP+) activity"/>
    <property type="evidence" value="ECO:0007669"/>
    <property type="project" value="UniProtKB-UniRule"/>
</dbReference>
<dbReference type="SUPFAM" id="SSF53223">
    <property type="entry name" value="Aminoacid dehydrogenase-like, N-terminal domain"/>
    <property type="match status" value="1"/>
</dbReference>
<proteinExistence type="inferred from homology"/>
<dbReference type="GO" id="GO:0009423">
    <property type="term" value="P:chorismate biosynthetic process"/>
    <property type="evidence" value="ECO:0007669"/>
    <property type="project" value="UniProtKB-UniRule"/>
</dbReference>
<dbReference type="EC" id="1.1.1.25" evidence="2 7"/>
<protein>
    <recommendedName>
        <fullName evidence="2 7">Shikimate dehydrogenase (NADP(+))</fullName>
        <shortName evidence="7">SDH</shortName>
        <ecNumber evidence="2 7">1.1.1.25</ecNumber>
    </recommendedName>
</protein>
<dbReference type="GO" id="GO:0050661">
    <property type="term" value="F:NADP binding"/>
    <property type="evidence" value="ECO:0007669"/>
    <property type="project" value="InterPro"/>
</dbReference>
<dbReference type="PANTHER" id="PTHR21089">
    <property type="entry name" value="SHIKIMATE DEHYDROGENASE"/>
    <property type="match status" value="1"/>
</dbReference>
<evidence type="ECO:0000313" key="9">
    <source>
        <dbReference type="EMBL" id="KRQ86858.1"/>
    </source>
</evidence>
<evidence type="ECO:0000256" key="7">
    <source>
        <dbReference type="HAMAP-Rule" id="MF_00222"/>
    </source>
</evidence>
<feature type="binding site" evidence="7">
    <location>
        <position position="78"/>
    </location>
    <ligand>
        <name>NADP(+)</name>
        <dbReference type="ChEBI" id="CHEBI:58349"/>
    </ligand>
</feature>
<sequence length="275" mass="31154">MNNLYGLIGEKLSHSKSPEIHDLIMKKLSIIGNYHLFEVNEADLKMAIEGLQVLNFKGINVTIPYKIKIIDFLDGCSDEVKSIGSVNTIKFTNKNAFGYNTDYFGFISLLRRFDIDVHGKIAVILGTGGSSRAVMKSLVDLGTKEIIFASRNRNLNEINGSRVIDYQELAKIKGDLLINCTPVGMSPNFDSSPVEKECVKNFETIIDLIYNPFKTKLIKYADDLNIRAFNGFYMLVAQAVKSQEIWNNTKLSDDNIEKIYQELVENMFISRKKKE</sequence>
<keyword evidence="4 7" id="KW-0521">NADP</keyword>
<feature type="domain" description="Shikimate dehydrogenase substrate binding N-terminal" evidence="8">
    <location>
        <begin position="7"/>
        <end position="89"/>
    </location>
</feature>
<feature type="binding site" evidence="7">
    <location>
        <position position="231"/>
    </location>
    <ligand>
        <name>NADP(+)</name>
        <dbReference type="ChEBI" id="CHEBI:58349"/>
    </ligand>
</feature>
<dbReference type="UniPathway" id="UPA00053">
    <property type="reaction ID" value="UER00087"/>
</dbReference>
<dbReference type="NCBIfam" id="TIGR00507">
    <property type="entry name" value="aroE"/>
    <property type="match status" value="1"/>
</dbReference>
<keyword evidence="10" id="KW-1185">Reference proteome</keyword>
<organism evidence="9 10">
    <name type="scientific">Caloramator mitchellensis</name>
    <dbReference type="NCBI Taxonomy" id="908809"/>
    <lineage>
        <taxon>Bacteria</taxon>
        <taxon>Bacillati</taxon>
        <taxon>Bacillota</taxon>
        <taxon>Clostridia</taxon>
        <taxon>Eubacteriales</taxon>
        <taxon>Clostridiaceae</taxon>
        <taxon>Caloramator</taxon>
    </lineage>
</organism>
<evidence type="ECO:0000256" key="3">
    <source>
        <dbReference type="ARBA" id="ARBA00022605"/>
    </source>
</evidence>
<comment type="subunit">
    <text evidence="7">Homodimer.</text>
</comment>
<evidence type="ECO:0000256" key="2">
    <source>
        <dbReference type="ARBA" id="ARBA00012962"/>
    </source>
</evidence>
<dbReference type="InterPro" id="IPR011342">
    <property type="entry name" value="Shikimate_DH"/>
</dbReference>
<dbReference type="GO" id="GO:0005829">
    <property type="term" value="C:cytosol"/>
    <property type="evidence" value="ECO:0007669"/>
    <property type="project" value="TreeGrafter"/>
</dbReference>
<dbReference type="PANTHER" id="PTHR21089:SF1">
    <property type="entry name" value="BIFUNCTIONAL 3-DEHYDROQUINATE DEHYDRATASE_SHIKIMATE DEHYDROGENASE, CHLOROPLASTIC"/>
    <property type="match status" value="1"/>
</dbReference>
<feature type="active site" description="Proton acceptor" evidence="7">
    <location>
        <position position="66"/>
    </location>
</feature>
<evidence type="ECO:0000256" key="6">
    <source>
        <dbReference type="ARBA" id="ARBA00023141"/>
    </source>
</evidence>
<feature type="binding site" evidence="7">
    <location>
        <begin position="15"/>
        <end position="17"/>
    </location>
    <ligand>
        <name>shikimate</name>
        <dbReference type="ChEBI" id="CHEBI:36208"/>
    </ligand>
</feature>
<evidence type="ECO:0000256" key="1">
    <source>
        <dbReference type="ARBA" id="ARBA00004871"/>
    </source>
</evidence>
<dbReference type="Gene3D" id="3.40.50.720">
    <property type="entry name" value="NAD(P)-binding Rossmann-like Domain"/>
    <property type="match status" value="1"/>
</dbReference>
<dbReference type="InterPro" id="IPR013708">
    <property type="entry name" value="Shikimate_DH-bd_N"/>
</dbReference>
<dbReference type="SUPFAM" id="SSF51735">
    <property type="entry name" value="NAD(P)-binding Rossmann-fold domains"/>
    <property type="match status" value="1"/>
</dbReference>
<dbReference type="HAMAP" id="MF_00222">
    <property type="entry name" value="Shikimate_DH_AroE"/>
    <property type="match status" value="1"/>
</dbReference>
<comment type="caution">
    <text evidence="7">Lacks conserved residue(s) required for the propagation of feature annotation.</text>
</comment>
<dbReference type="Gene3D" id="3.40.50.10860">
    <property type="entry name" value="Leucine Dehydrogenase, chain A, domain 1"/>
    <property type="match status" value="1"/>
</dbReference>
<evidence type="ECO:0000256" key="5">
    <source>
        <dbReference type="ARBA" id="ARBA00023002"/>
    </source>
</evidence>
<comment type="caution">
    <text evidence="9">The sequence shown here is derived from an EMBL/GenBank/DDBJ whole genome shotgun (WGS) entry which is preliminary data.</text>
</comment>
<keyword evidence="3 7" id="KW-0028">Amino-acid biosynthesis</keyword>
<evidence type="ECO:0000256" key="4">
    <source>
        <dbReference type="ARBA" id="ARBA00022857"/>
    </source>
</evidence>
<comment type="catalytic activity">
    <reaction evidence="7">
        <text>shikimate + NADP(+) = 3-dehydroshikimate + NADPH + H(+)</text>
        <dbReference type="Rhea" id="RHEA:17737"/>
        <dbReference type="ChEBI" id="CHEBI:15378"/>
        <dbReference type="ChEBI" id="CHEBI:16630"/>
        <dbReference type="ChEBI" id="CHEBI:36208"/>
        <dbReference type="ChEBI" id="CHEBI:57783"/>
        <dbReference type="ChEBI" id="CHEBI:58349"/>
        <dbReference type="EC" id="1.1.1.25"/>
    </reaction>
</comment>
<dbReference type="GO" id="GO:0009073">
    <property type="term" value="P:aromatic amino acid family biosynthetic process"/>
    <property type="evidence" value="ECO:0007669"/>
    <property type="project" value="UniProtKB-KW"/>
</dbReference>
<comment type="pathway">
    <text evidence="1 7">Metabolic intermediate biosynthesis; chorismate biosynthesis; chorismate from D-erythrose 4-phosphate and phosphoenolpyruvate: step 4/7.</text>
</comment>
<accession>A0A0R3JUW9</accession>
<keyword evidence="6 7" id="KW-0057">Aromatic amino acid biosynthesis</keyword>
<dbReference type="InterPro" id="IPR036291">
    <property type="entry name" value="NAD(P)-bd_dom_sf"/>
</dbReference>
<evidence type="ECO:0000259" key="8">
    <source>
        <dbReference type="Pfam" id="PF08501"/>
    </source>
</evidence>
<feature type="binding site" evidence="7">
    <location>
        <position position="210"/>
    </location>
    <ligand>
        <name>shikimate</name>
        <dbReference type="ChEBI" id="CHEBI:36208"/>
    </ligand>
</feature>